<reference evidence="4" key="1">
    <citation type="journal article" date="2021" name="Genome Biol. Evol.">
        <title>A High-Quality Reference Genome for a Parasitic Bivalve with Doubly Uniparental Inheritance (Bivalvia: Unionida).</title>
        <authorList>
            <person name="Smith C.H."/>
        </authorList>
    </citation>
    <scope>NUCLEOTIDE SEQUENCE</scope>
    <source>
        <strain evidence="4">CHS0354</strain>
    </source>
</reference>
<accession>A0AAE0RX97</accession>
<dbReference type="Pfam" id="PF13855">
    <property type="entry name" value="LRR_8"/>
    <property type="match status" value="2"/>
</dbReference>
<organism evidence="4 5">
    <name type="scientific">Potamilus streckersoni</name>
    <dbReference type="NCBI Taxonomy" id="2493646"/>
    <lineage>
        <taxon>Eukaryota</taxon>
        <taxon>Metazoa</taxon>
        <taxon>Spiralia</taxon>
        <taxon>Lophotrochozoa</taxon>
        <taxon>Mollusca</taxon>
        <taxon>Bivalvia</taxon>
        <taxon>Autobranchia</taxon>
        <taxon>Heteroconchia</taxon>
        <taxon>Palaeoheterodonta</taxon>
        <taxon>Unionida</taxon>
        <taxon>Unionoidea</taxon>
        <taxon>Unionidae</taxon>
        <taxon>Ambleminae</taxon>
        <taxon>Lampsilini</taxon>
        <taxon>Potamilus</taxon>
    </lineage>
</organism>
<dbReference type="InterPro" id="IPR003591">
    <property type="entry name" value="Leu-rich_rpt_typical-subtyp"/>
</dbReference>
<dbReference type="AlphaFoldDB" id="A0AAE0RX97"/>
<protein>
    <submittedName>
        <fullName evidence="4">Uncharacterized protein</fullName>
    </submittedName>
</protein>
<dbReference type="InterPro" id="IPR032675">
    <property type="entry name" value="LRR_dom_sf"/>
</dbReference>
<sequence length="472" mass="52774">MLRKSKHLSVDNTAHSILVLMVTLPTSGFILEDFCPVSAPCRCSSGEIKCSDQGLVTMPRIIPQGTNFLSLVYELQRNSLTSIPSAAFEGLKIDFSMSLILSDNKISHIADDAFHGVENVLQFLTLDNNQLTTVPTALLNLTGLSSLWITRNPITVHGFDYATLLHIGRTLVLFGFGSPELQAWPSHIRHLEKLNTLEISNISASIIPLDAFRGFEHRLEYLEFFYTPMVYLPPAICHLTVLKTLHLYHTNIMAQDDTILEACSTHHSSVQNLIITADSGLKRFPKLPESFPNLESVRVSEIQDLYYLTNDEISTHAINLHSIKVENCSLQHVPSALRKLSSMRTLSLRSNQILTIESNDFNDFPPISDLDFSGNPLAYISSKAFQNLKWLVTLTLSNTELTAIPSALASIIALDHLFLENTKIKCGCDMRWMLNLREIGFIHIVGKCYGTDQTIADYIHNVLPRCNATLHS</sequence>
<name>A0AAE0RX97_9BIVA</name>
<dbReference type="Gene3D" id="3.80.10.10">
    <property type="entry name" value="Ribonuclease Inhibitor"/>
    <property type="match status" value="2"/>
</dbReference>
<proteinExistence type="predicted"/>
<dbReference type="SMART" id="SM00369">
    <property type="entry name" value="LRR_TYP"/>
    <property type="match status" value="7"/>
</dbReference>
<evidence type="ECO:0000256" key="1">
    <source>
        <dbReference type="ARBA" id="ARBA00022614"/>
    </source>
</evidence>
<evidence type="ECO:0000313" key="4">
    <source>
        <dbReference type="EMBL" id="KAK3581361.1"/>
    </source>
</evidence>
<dbReference type="GO" id="GO:0005615">
    <property type="term" value="C:extracellular space"/>
    <property type="evidence" value="ECO:0007669"/>
    <property type="project" value="TreeGrafter"/>
</dbReference>
<dbReference type="EMBL" id="JAEAOA010001006">
    <property type="protein sequence ID" value="KAK3581361.1"/>
    <property type="molecule type" value="Genomic_DNA"/>
</dbReference>
<evidence type="ECO:0000256" key="3">
    <source>
        <dbReference type="ARBA" id="ARBA00022737"/>
    </source>
</evidence>
<keyword evidence="1" id="KW-0433">Leucine-rich repeat</keyword>
<keyword evidence="5" id="KW-1185">Reference proteome</keyword>
<evidence type="ECO:0000256" key="2">
    <source>
        <dbReference type="ARBA" id="ARBA00022729"/>
    </source>
</evidence>
<reference evidence="4" key="3">
    <citation type="submission" date="2023-05" db="EMBL/GenBank/DDBJ databases">
        <authorList>
            <person name="Smith C.H."/>
        </authorList>
    </citation>
    <scope>NUCLEOTIDE SEQUENCE</scope>
    <source>
        <strain evidence="4">CHS0354</strain>
        <tissue evidence="4">Mantle</tissue>
    </source>
</reference>
<dbReference type="InterPro" id="IPR001611">
    <property type="entry name" value="Leu-rich_rpt"/>
</dbReference>
<reference evidence="4" key="2">
    <citation type="journal article" date="2021" name="Genome Biol. Evol.">
        <title>Developing a high-quality reference genome for a parasitic bivalve with doubly uniparental inheritance (Bivalvia: Unionida).</title>
        <authorList>
            <person name="Smith C.H."/>
        </authorList>
    </citation>
    <scope>NUCLEOTIDE SEQUENCE</scope>
    <source>
        <strain evidence="4">CHS0354</strain>
        <tissue evidence="4">Mantle</tissue>
    </source>
</reference>
<gene>
    <name evidence="4" type="ORF">CHS0354_016204</name>
</gene>
<dbReference type="SUPFAM" id="SSF52058">
    <property type="entry name" value="L domain-like"/>
    <property type="match status" value="1"/>
</dbReference>
<dbReference type="GO" id="GO:0031012">
    <property type="term" value="C:extracellular matrix"/>
    <property type="evidence" value="ECO:0007669"/>
    <property type="project" value="TreeGrafter"/>
</dbReference>
<dbReference type="PANTHER" id="PTHR24373">
    <property type="entry name" value="SLIT RELATED LEUCINE-RICH REPEAT NEURONAL PROTEIN"/>
    <property type="match status" value="1"/>
</dbReference>
<dbReference type="PANTHER" id="PTHR24373:SF370">
    <property type="entry name" value="FISH-LIPS, ISOFORM E"/>
    <property type="match status" value="1"/>
</dbReference>
<keyword evidence="2" id="KW-0732">Signal</keyword>
<dbReference type="Proteomes" id="UP001195483">
    <property type="component" value="Unassembled WGS sequence"/>
</dbReference>
<dbReference type="InterPro" id="IPR050328">
    <property type="entry name" value="Dev_Immune_Receptor"/>
</dbReference>
<keyword evidence="3" id="KW-0677">Repeat</keyword>
<evidence type="ECO:0000313" key="5">
    <source>
        <dbReference type="Proteomes" id="UP001195483"/>
    </source>
</evidence>
<comment type="caution">
    <text evidence="4">The sequence shown here is derived from an EMBL/GenBank/DDBJ whole genome shotgun (WGS) entry which is preliminary data.</text>
</comment>